<evidence type="ECO:0000256" key="7">
    <source>
        <dbReference type="ARBA" id="ARBA00022801"/>
    </source>
</evidence>
<dbReference type="InterPro" id="IPR030665">
    <property type="entry name" value="KaiC"/>
</dbReference>
<dbReference type="Gene3D" id="3.40.50.300">
    <property type="entry name" value="P-loop containing nucleotide triphosphate hydrolases"/>
    <property type="match status" value="2"/>
</dbReference>
<dbReference type="AlphaFoldDB" id="A0A953I1J8"/>
<dbReference type="EMBL" id="PIUK01000018">
    <property type="protein sequence ID" value="MBY6275266.1"/>
    <property type="molecule type" value="Genomic_DNA"/>
</dbReference>
<accession>A0A953I1J8</accession>
<keyword evidence="3" id="KW-0808">Transferase</keyword>
<dbReference type="InterPro" id="IPR010624">
    <property type="entry name" value="KaiC_dom"/>
</dbReference>
<dbReference type="PANTHER" id="PTHR43637">
    <property type="entry name" value="UPF0273 PROTEIN TM_0370"/>
    <property type="match status" value="1"/>
</dbReference>
<evidence type="ECO:0000256" key="1">
    <source>
        <dbReference type="ARBA" id="ARBA00012513"/>
    </source>
</evidence>
<keyword evidence="5" id="KW-0547">Nucleotide-binding</keyword>
<evidence type="ECO:0000256" key="4">
    <source>
        <dbReference type="ARBA" id="ARBA00022737"/>
    </source>
</evidence>
<dbReference type="Pfam" id="PF06745">
    <property type="entry name" value="ATPase"/>
    <property type="match status" value="1"/>
</dbReference>
<feature type="domain" description="KaiC" evidence="9">
    <location>
        <begin position="11"/>
        <end position="240"/>
    </location>
</feature>
<dbReference type="InterPro" id="IPR014774">
    <property type="entry name" value="KaiC-like_dom"/>
</dbReference>
<protein>
    <recommendedName>
        <fullName evidence="1">non-specific serine/threonine protein kinase</fullName>
        <ecNumber evidence="1">2.7.11.1</ecNumber>
    </recommendedName>
</protein>
<gene>
    <name evidence="10" type="ORF">CWE10_03470</name>
</gene>
<dbReference type="InterPro" id="IPR027417">
    <property type="entry name" value="P-loop_NTPase"/>
</dbReference>
<sequence>MVGRAVSEVHARLSTGVEGLDSVLGGGLFPASATLVRGAPGTGKTTLGIQFLCEGARRGEGGAYFTFEEFPEQIYRDARSLGFDLQALEQAGKLQVITLDPGAFLDEAIRPGGLLEELKREIGLRRVVVDSVTLLELALAEKGGRRRLYLLRNALHRMGATSLLVEEGAPAEGPSAAEYMVDTVLHLTYDDFEVNRLRHLEVRKHRGSPFRTGKHVFVISRQGIRVLPALDRVPDLTVGEVVPTGLDRLDECLGGGIPRGSTLVLNVNSKCNYRYLLGAIAAAHLWQGDGYVAVRSAVRPPAVVAMVLSLYGFDAARLGAEGRWRYIEQEGRPVPPELEPYIIRVSNEFDLFVSPGSATAIAHGIGSPDGPRHWLWSLDLNAALHTLKQDAVVKGWAEAISHARHRGDTIVGICNFEEMGPAMSAFVQRNAEGILRTWFDGRYQYLQVQKAPNGRVSELMVIEYTDAPPYLALW</sequence>
<comment type="caution">
    <text evidence="10">The sequence shown here is derived from an EMBL/GenBank/DDBJ whole genome shotgun (WGS) entry which is preliminary data.</text>
</comment>
<evidence type="ECO:0000256" key="6">
    <source>
        <dbReference type="ARBA" id="ARBA00022777"/>
    </source>
</evidence>
<evidence type="ECO:0000256" key="8">
    <source>
        <dbReference type="ARBA" id="ARBA00022840"/>
    </source>
</evidence>
<dbReference type="PRINTS" id="PR01874">
    <property type="entry name" value="DNAREPAIRADA"/>
</dbReference>
<keyword evidence="8" id="KW-0067">ATP-binding</keyword>
<name>A0A953I1J8_SYMTR</name>
<keyword evidence="6" id="KW-0418">Kinase</keyword>
<keyword evidence="4" id="KW-0677">Repeat</keyword>
<keyword evidence="7" id="KW-0378">Hydrolase</keyword>
<dbReference type="SUPFAM" id="SSF52540">
    <property type="entry name" value="P-loop containing nucleoside triphosphate hydrolases"/>
    <property type="match status" value="1"/>
</dbReference>
<dbReference type="PIRSF" id="PIRSF039117">
    <property type="entry name" value="KaiC"/>
    <property type="match status" value="1"/>
</dbReference>
<proteinExistence type="predicted"/>
<organism evidence="10 11">
    <name type="scientific">Symbiobacterium thermophilum</name>
    <dbReference type="NCBI Taxonomy" id="2734"/>
    <lineage>
        <taxon>Bacteria</taxon>
        <taxon>Bacillati</taxon>
        <taxon>Bacillota</taxon>
        <taxon>Clostridia</taxon>
        <taxon>Eubacteriales</taxon>
        <taxon>Symbiobacteriaceae</taxon>
        <taxon>Symbiobacterium</taxon>
    </lineage>
</organism>
<keyword evidence="2" id="KW-0597">Phosphoprotein</keyword>
<dbReference type="Proteomes" id="UP000732377">
    <property type="component" value="Unassembled WGS sequence"/>
</dbReference>
<evidence type="ECO:0000256" key="3">
    <source>
        <dbReference type="ARBA" id="ARBA00022679"/>
    </source>
</evidence>
<reference evidence="10" key="1">
    <citation type="submission" date="2017-11" db="EMBL/GenBank/DDBJ databases">
        <title>Three new genomes from thermophilic consortium.</title>
        <authorList>
            <person name="Quaggio R."/>
            <person name="Amgarten D."/>
            <person name="Setubal J.C."/>
        </authorList>
    </citation>
    <scope>NUCLEOTIDE SEQUENCE</scope>
    <source>
        <strain evidence="10">ZCTH01-B2</strain>
    </source>
</reference>
<dbReference type="PANTHER" id="PTHR43637:SF1">
    <property type="entry name" value="UPF0273 PROTEIN TM_0370"/>
    <property type="match status" value="1"/>
</dbReference>
<dbReference type="GO" id="GO:0005524">
    <property type="term" value="F:ATP binding"/>
    <property type="evidence" value="ECO:0007669"/>
    <property type="project" value="UniProtKB-KW"/>
</dbReference>
<evidence type="ECO:0000256" key="5">
    <source>
        <dbReference type="ARBA" id="ARBA00022741"/>
    </source>
</evidence>
<dbReference type="EC" id="2.7.11.1" evidence="1"/>
<evidence type="ECO:0000256" key="2">
    <source>
        <dbReference type="ARBA" id="ARBA00022553"/>
    </source>
</evidence>
<evidence type="ECO:0000313" key="10">
    <source>
        <dbReference type="EMBL" id="MBY6275266.1"/>
    </source>
</evidence>
<evidence type="ECO:0000313" key="11">
    <source>
        <dbReference type="Proteomes" id="UP000732377"/>
    </source>
</evidence>
<dbReference type="GO" id="GO:0016787">
    <property type="term" value="F:hydrolase activity"/>
    <property type="evidence" value="ECO:0007669"/>
    <property type="project" value="UniProtKB-KW"/>
</dbReference>
<evidence type="ECO:0000259" key="9">
    <source>
        <dbReference type="PROSITE" id="PS51146"/>
    </source>
</evidence>
<dbReference type="PROSITE" id="PS51146">
    <property type="entry name" value="KAIC"/>
    <property type="match status" value="1"/>
</dbReference>
<dbReference type="GO" id="GO:0004674">
    <property type="term" value="F:protein serine/threonine kinase activity"/>
    <property type="evidence" value="ECO:0007669"/>
    <property type="project" value="UniProtKB-EC"/>
</dbReference>